<proteinExistence type="predicted"/>
<dbReference type="GeneID" id="85394447"/>
<reference evidence="2" key="1">
    <citation type="submission" date="2021-12" db="EMBL/GenBank/DDBJ databases">
        <title>Comparative genomics, transcriptomics and evolutionary studies reveal genomic signatures of adaptation to plant cell wall in hemibiotrophic fungi.</title>
        <authorList>
            <consortium name="DOE Joint Genome Institute"/>
            <person name="Baroncelli R."/>
            <person name="Diaz J.F."/>
            <person name="Benocci T."/>
            <person name="Peng M."/>
            <person name="Battaglia E."/>
            <person name="Haridas S."/>
            <person name="Andreopoulos W."/>
            <person name="Labutti K."/>
            <person name="Pangilinan J."/>
            <person name="Floch G.L."/>
            <person name="Makela M.R."/>
            <person name="Henrissat B."/>
            <person name="Grigoriev I.V."/>
            <person name="Crouch J.A."/>
            <person name="De Vries R.P."/>
            <person name="Sukno S.A."/>
            <person name="Thon M.R."/>
        </authorList>
    </citation>
    <scope>NUCLEOTIDE SEQUENCE</scope>
    <source>
        <strain evidence="2">CBS 112980</strain>
    </source>
</reference>
<comment type="caution">
    <text evidence="2">The sequence shown here is derived from an EMBL/GenBank/DDBJ whole genome shotgun (WGS) entry which is preliminary data.</text>
</comment>
<accession>A0AAD8XE54</accession>
<name>A0AAD8XE54_GLOAC</name>
<protein>
    <submittedName>
        <fullName evidence="2">Uncharacterized protein</fullName>
    </submittedName>
</protein>
<dbReference type="RefSeq" id="XP_060363937.1">
    <property type="nucleotide sequence ID" value="XM_060510548.1"/>
</dbReference>
<feature type="transmembrane region" description="Helical" evidence="1">
    <location>
        <begin position="124"/>
        <end position="144"/>
    </location>
</feature>
<keyword evidence="1" id="KW-0812">Transmembrane</keyword>
<sequence>MANIFRQAISWLYTTLAVSILGSWTLLILGGVGLTAVDSNPGLLQLIAFPSLLTFLVAKLIVAATPSTALQQQPQANARNTLAAPAPTGGAGGNLATWLATADYGSPHGALVLFLFSVTWLLQLARVVFALFLVVLMGAFFLFASSLDAADKEDKEAGGEGLFSDDDGARKNFTTALAEFEEKAGIGLGDYLVDNPWVVFQVFVALWGMMNLLLMYLFMYAFGALKKVLTTPLEAWARGGQEAAPAPAVISGRSPPAAAVASAAETRAPVVVVEKERVVVPAEAQPAN</sequence>
<feature type="transmembrane region" description="Helical" evidence="1">
    <location>
        <begin position="12"/>
        <end position="37"/>
    </location>
</feature>
<feature type="transmembrane region" description="Helical" evidence="1">
    <location>
        <begin position="198"/>
        <end position="222"/>
    </location>
</feature>
<evidence type="ECO:0000313" key="3">
    <source>
        <dbReference type="Proteomes" id="UP001244207"/>
    </source>
</evidence>
<dbReference type="AlphaFoldDB" id="A0AAD8XE54"/>
<gene>
    <name evidence="2" type="ORF">BDZ83DRAFT_652703</name>
</gene>
<feature type="transmembrane region" description="Helical" evidence="1">
    <location>
        <begin position="43"/>
        <end position="62"/>
    </location>
</feature>
<keyword evidence="1" id="KW-1133">Transmembrane helix</keyword>
<dbReference type="EMBL" id="JAHMHS010000059">
    <property type="protein sequence ID" value="KAK1723882.1"/>
    <property type="molecule type" value="Genomic_DNA"/>
</dbReference>
<evidence type="ECO:0000256" key="1">
    <source>
        <dbReference type="SAM" id="Phobius"/>
    </source>
</evidence>
<keyword evidence="1" id="KW-0472">Membrane</keyword>
<evidence type="ECO:0000313" key="2">
    <source>
        <dbReference type="EMBL" id="KAK1723882.1"/>
    </source>
</evidence>
<keyword evidence="3" id="KW-1185">Reference proteome</keyword>
<organism evidence="2 3">
    <name type="scientific">Glomerella acutata</name>
    <name type="common">Colletotrichum acutatum</name>
    <dbReference type="NCBI Taxonomy" id="27357"/>
    <lineage>
        <taxon>Eukaryota</taxon>
        <taxon>Fungi</taxon>
        <taxon>Dikarya</taxon>
        <taxon>Ascomycota</taxon>
        <taxon>Pezizomycotina</taxon>
        <taxon>Sordariomycetes</taxon>
        <taxon>Hypocreomycetidae</taxon>
        <taxon>Glomerellales</taxon>
        <taxon>Glomerellaceae</taxon>
        <taxon>Colletotrichum</taxon>
        <taxon>Colletotrichum acutatum species complex</taxon>
    </lineage>
</organism>
<dbReference type="Proteomes" id="UP001244207">
    <property type="component" value="Unassembled WGS sequence"/>
</dbReference>